<comment type="similarity">
    <text evidence="1">Belongs to the peptidase A1 family.</text>
</comment>
<keyword evidence="3" id="KW-0064">Aspartyl protease</keyword>
<dbReference type="CDD" id="cd05476">
    <property type="entry name" value="pepsin_A_like_plant"/>
    <property type="match status" value="1"/>
</dbReference>
<evidence type="ECO:0000256" key="1">
    <source>
        <dbReference type="ARBA" id="ARBA00007447"/>
    </source>
</evidence>
<dbReference type="GO" id="GO:0004190">
    <property type="term" value="F:aspartic-type endopeptidase activity"/>
    <property type="evidence" value="ECO:0007669"/>
    <property type="project" value="UniProtKB-KW"/>
</dbReference>
<keyword evidence="6" id="KW-0732">Signal</keyword>
<dbReference type="GO" id="GO:0005576">
    <property type="term" value="C:extracellular region"/>
    <property type="evidence" value="ECO:0007669"/>
    <property type="project" value="TreeGrafter"/>
</dbReference>
<keyword evidence="4" id="KW-0378">Hydrolase</keyword>
<feature type="signal peptide" evidence="6">
    <location>
        <begin position="1"/>
        <end position="17"/>
    </location>
</feature>
<dbReference type="PANTHER" id="PTHR47967:SF123">
    <property type="entry name" value="ASPARTIC PROTEINASE NEPENTHESIN-1-LIKE"/>
    <property type="match status" value="1"/>
</dbReference>
<proteinExistence type="inferred from homology"/>
<dbReference type="InterPro" id="IPR034161">
    <property type="entry name" value="Pepsin-like_plant"/>
</dbReference>
<dbReference type="PROSITE" id="PS51767">
    <property type="entry name" value="PEPTIDASE_A1"/>
    <property type="match status" value="1"/>
</dbReference>
<dbReference type="SUPFAM" id="SSF50630">
    <property type="entry name" value="Acid proteases"/>
    <property type="match status" value="2"/>
</dbReference>
<dbReference type="InterPro" id="IPR051708">
    <property type="entry name" value="Plant_Aspart_Prot_A1"/>
</dbReference>
<evidence type="ECO:0000256" key="2">
    <source>
        <dbReference type="ARBA" id="ARBA00022670"/>
    </source>
</evidence>
<feature type="chain" id="PRO_5027980363" description="Peptidase A1 domain-containing protein" evidence="6">
    <location>
        <begin position="18"/>
        <end position="724"/>
    </location>
</feature>
<accession>A0A6V7PCK0</accession>
<dbReference type="InterPro" id="IPR032861">
    <property type="entry name" value="TAXi_N"/>
</dbReference>
<dbReference type="PANTHER" id="PTHR47967">
    <property type="entry name" value="OS07G0603500 PROTEIN-RELATED"/>
    <property type="match status" value="1"/>
</dbReference>
<evidence type="ECO:0000256" key="3">
    <source>
        <dbReference type="ARBA" id="ARBA00022750"/>
    </source>
</evidence>
<keyword evidence="5" id="KW-0325">Glycoprotein</keyword>
<sequence>MAPFILAIIAILHRTAALANPSTAKGFTLELIHRDSIHSPLYPGNLTAVERVRRFVDLSESRLRRLKLSVSAGKYNGTALRPELDHDNGMYFVKVGIGTPPTTQHLVVDTATDLTWVQCHPCRSCFEQNPPFYKPAASTSHRTTPCSHPLCKPFKCTRGKCRYEDRNYLIALSYDDAYIGNFHLDITVVGTRYIDKTFTKGTLSMEVFTFASSNSGSATESIPGLVFGCSTASSKRMFKGRSKVPAGLLGMNMESTSFATQIAGQTGDGRFSYCLPQIDPREHQTSFLQFGGDIPEGPHFAATPIVRNAEGAKDYYLKLHDISVDGKRLKLPRNTFKQKPDGSGGCIIDSGSGITYLEERAFNRVEAAMIAYFKRFENVKRVVAKKYKLKLCYRVPESFREWPSMALHFEGADLLLQPVNIFMSEKDWKHVFCFTMMPEISGMTILGSSLQQKFRFVFDVAKQQLRFAPENCVELVTILHSTTALANPSTAKGFTLELIHRDSIHSPLYPGNLTAVERVRRFVDLSESRLCRLKLSVSAGKYNGTALRPELDHVNSMYLVKQNPPFYKPAASTSHRTTPCSHPLCEQFKCTRGKCRYKDRFMDKTFTKGTLSMEVFTFASSNGGGATESIPGLVFGCSTASSKRMFKGGSNVPAGLLGMNMESTSFATQIAGQTGDGRFSYCLPRIDLREHQTSFLQFGGDIPEDPHFATTPIVRNPGDQKTTT</sequence>
<dbReference type="AlphaFoldDB" id="A0A6V7PCK0"/>
<dbReference type="InterPro" id="IPR032799">
    <property type="entry name" value="TAXi_C"/>
</dbReference>
<organism evidence="8">
    <name type="scientific">Ananas comosus var. bracteatus</name>
    <name type="common">red pineapple</name>
    <dbReference type="NCBI Taxonomy" id="296719"/>
    <lineage>
        <taxon>Eukaryota</taxon>
        <taxon>Viridiplantae</taxon>
        <taxon>Streptophyta</taxon>
        <taxon>Embryophyta</taxon>
        <taxon>Tracheophyta</taxon>
        <taxon>Spermatophyta</taxon>
        <taxon>Magnoliopsida</taxon>
        <taxon>Liliopsida</taxon>
        <taxon>Poales</taxon>
        <taxon>Bromeliaceae</taxon>
        <taxon>Bromelioideae</taxon>
        <taxon>Ananas</taxon>
    </lineage>
</organism>
<dbReference type="InterPro" id="IPR033121">
    <property type="entry name" value="PEPTIDASE_A1"/>
</dbReference>
<evidence type="ECO:0000256" key="5">
    <source>
        <dbReference type="ARBA" id="ARBA00023180"/>
    </source>
</evidence>
<name>A0A6V7PCK0_ANACO</name>
<dbReference type="GO" id="GO:0006508">
    <property type="term" value="P:proteolysis"/>
    <property type="evidence" value="ECO:0007669"/>
    <property type="project" value="UniProtKB-KW"/>
</dbReference>
<dbReference type="EMBL" id="LR862147">
    <property type="protein sequence ID" value="CAD1828414.1"/>
    <property type="molecule type" value="Genomic_DNA"/>
</dbReference>
<dbReference type="InterPro" id="IPR021109">
    <property type="entry name" value="Peptidase_aspartic_dom_sf"/>
</dbReference>
<dbReference type="Gene3D" id="2.40.70.10">
    <property type="entry name" value="Acid Proteases"/>
    <property type="match status" value="3"/>
</dbReference>
<evidence type="ECO:0000313" key="8">
    <source>
        <dbReference type="EMBL" id="CAD1828414.1"/>
    </source>
</evidence>
<evidence type="ECO:0000259" key="7">
    <source>
        <dbReference type="PROSITE" id="PS51767"/>
    </source>
</evidence>
<dbReference type="Pfam" id="PF14541">
    <property type="entry name" value="TAXi_C"/>
    <property type="match status" value="1"/>
</dbReference>
<evidence type="ECO:0000256" key="6">
    <source>
        <dbReference type="SAM" id="SignalP"/>
    </source>
</evidence>
<feature type="domain" description="Peptidase A1" evidence="7">
    <location>
        <begin position="91"/>
        <end position="468"/>
    </location>
</feature>
<gene>
    <name evidence="8" type="ORF">CB5_LOCUS11625</name>
</gene>
<keyword evidence="2" id="KW-0645">Protease</keyword>
<evidence type="ECO:0000256" key="4">
    <source>
        <dbReference type="ARBA" id="ARBA00022801"/>
    </source>
</evidence>
<dbReference type="Pfam" id="PF14543">
    <property type="entry name" value="TAXi_N"/>
    <property type="match status" value="2"/>
</dbReference>
<reference evidence="8" key="1">
    <citation type="submission" date="2020-07" db="EMBL/GenBank/DDBJ databases">
        <authorList>
            <person name="Lin J."/>
        </authorList>
    </citation>
    <scope>NUCLEOTIDE SEQUENCE</scope>
</reference>
<protein>
    <recommendedName>
        <fullName evidence="7">Peptidase A1 domain-containing protein</fullName>
    </recommendedName>
</protein>